<accession>G1WCG7</accession>
<dbReference type="AlphaFoldDB" id="G1WCG7"/>
<dbReference type="HOGENOM" id="CLU_206983_0_0_10"/>
<sequence>MLKEITEQENELIEAIRNFQRAYPNGAKELKRHAKKEFDKMIYR</sequence>
<gene>
    <name evidence="1" type="ORF">HMPREF9431_01518</name>
</gene>
<proteinExistence type="predicted"/>
<dbReference type="PATRIC" id="fig|702438.4.peg.1573"/>
<evidence type="ECO:0000313" key="2">
    <source>
        <dbReference type="Proteomes" id="UP000005141"/>
    </source>
</evidence>
<reference evidence="1 2" key="1">
    <citation type="submission" date="2011-07" db="EMBL/GenBank/DDBJ databases">
        <title>The Genome Sequence of Prevotella oulorum F0390.</title>
        <authorList>
            <consortium name="The Broad Institute Genome Sequencing Platform"/>
            <consortium name="The Broad Institute Genome Sequencing Center for Infectious Disease"/>
            <person name="Earl A."/>
            <person name="Ward D."/>
            <person name="Feldgarden M."/>
            <person name="Gevers D."/>
            <person name="Izard J."/>
            <person name="Ganesan A."/>
            <person name="Baranova O.V."/>
            <person name="Blanton J.M."/>
            <person name="Tanner A.C."/>
            <person name="Dewhirst F.E."/>
            <person name="Young S.K."/>
            <person name="Zeng Q."/>
            <person name="Gargeya S."/>
            <person name="Fitzgerald M."/>
            <person name="Haas B."/>
            <person name="Abouelleil A."/>
            <person name="Alvarado L."/>
            <person name="Arachchi H.M."/>
            <person name="Berlin A."/>
            <person name="Brown A."/>
            <person name="Chapman S.B."/>
            <person name="Chen Z."/>
            <person name="Dunbar C."/>
            <person name="Freedman E."/>
            <person name="Gearin G."/>
            <person name="Gellesch M."/>
            <person name="Goldberg J."/>
            <person name="Griggs A."/>
            <person name="Gujja S."/>
            <person name="Heiman D."/>
            <person name="Howarth C."/>
            <person name="Larson L."/>
            <person name="Lui A."/>
            <person name="MacDonald P.J.P."/>
            <person name="Mehta T."/>
            <person name="Montmayeur A."/>
            <person name="Murphy C."/>
            <person name="Neiman D."/>
            <person name="Pearson M."/>
            <person name="Priest M."/>
            <person name="Roberts A."/>
            <person name="Saif S."/>
            <person name="Shea T."/>
            <person name="Shenoy N."/>
            <person name="Sisk P."/>
            <person name="Stolte C."/>
            <person name="Sykes S."/>
            <person name="Wortman J."/>
            <person name="Nusbaum C."/>
            <person name="Birren B."/>
        </authorList>
    </citation>
    <scope>NUCLEOTIDE SEQUENCE [LARGE SCALE GENOMIC DNA]</scope>
    <source>
        <strain evidence="1 2">F0390</strain>
    </source>
</reference>
<name>G1WCG7_9BACT</name>
<dbReference type="GeneID" id="95427087"/>
<dbReference type="Proteomes" id="UP000005141">
    <property type="component" value="Unassembled WGS sequence"/>
</dbReference>
<protein>
    <submittedName>
        <fullName evidence="1">Uncharacterized protein</fullName>
    </submittedName>
</protein>
<comment type="caution">
    <text evidence="1">The sequence shown here is derived from an EMBL/GenBank/DDBJ whole genome shotgun (WGS) entry which is preliminary data.</text>
</comment>
<evidence type="ECO:0000313" key="1">
    <source>
        <dbReference type="EMBL" id="EGV30737.1"/>
    </source>
</evidence>
<keyword evidence="2" id="KW-1185">Reference proteome</keyword>
<dbReference type="RefSeq" id="WP_004380565.1">
    <property type="nucleotide sequence ID" value="NZ_JH114216.1"/>
</dbReference>
<dbReference type="EMBL" id="ADGI01000050">
    <property type="protein sequence ID" value="EGV30737.1"/>
    <property type="molecule type" value="Genomic_DNA"/>
</dbReference>
<organism evidence="1 2">
    <name type="scientific">Segatella oulorum F0390</name>
    <dbReference type="NCBI Taxonomy" id="702438"/>
    <lineage>
        <taxon>Bacteria</taxon>
        <taxon>Pseudomonadati</taxon>
        <taxon>Bacteroidota</taxon>
        <taxon>Bacteroidia</taxon>
        <taxon>Bacteroidales</taxon>
        <taxon>Prevotellaceae</taxon>
        <taxon>Segatella</taxon>
    </lineage>
</organism>